<organism evidence="10 11">
    <name type="scientific">Paractinoplanes bogorensis</name>
    <dbReference type="NCBI Taxonomy" id="1610840"/>
    <lineage>
        <taxon>Bacteria</taxon>
        <taxon>Bacillati</taxon>
        <taxon>Actinomycetota</taxon>
        <taxon>Actinomycetes</taxon>
        <taxon>Micromonosporales</taxon>
        <taxon>Micromonosporaceae</taxon>
        <taxon>Paractinoplanes</taxon>
    </lineage>
</organism>
<proteinExistence type="inferred from homology"/>
<evidence type="ECO:0000256" key="4">
    <source>
        <dbReference type="ARBA" id="ARBA00022801"/>
    </source>
</evidence>
<dbReference type="RefSeq" id="WP_215791354.1">
    <property type="nucleotide sequence ID" value="NZ_JAHKKG010000008.1"/>
</dbReference>
<keyword evidence="7" id="KW-1015">Disulfide bond</keyword>
<comment type="similarity">
    <text evidence="1">Belongs to the peptidase S1 family.</text>
</comment>
<dbReference type="InterPro" id="IPR004236">
    <property type="entry name" value="Pept_S1_alpha_lytic"/>
</dbReference>
<dbReference type="Pfam" id="PF02983">
    <property type="entry name" value="Pro_Al_protease"/>
    <property type="match status" value="1"/>
</dbReference>
<keyword evidence="11" id="KW-1185">Reference proteome</keyword>
<feature type="domain" description="Peptidase S1A alpha-lytic prodomain" evidence="9">
    <location>
        <begin position="90"/>
        <end position="143"/>
    </location>
</feature>
<dbReference type="InterPro" id="IPR001316">
    <property type="entry name" value="Pept_S1A_streptogrisin"/>
</dbReference>
<gene>
    <name evidence="10" type="ORF">KOI35_26685</name>
</gene>
<dbReference type="Gene3D" id="2.40.10.10">
    <property type="entry name" value="Trypsin-like serine proteases"/>
    <property type="match status" value="2"/>
</dbReference>
<protein>
    <submittedName>
        <fullName evidence="10">S1 family peptidase</fullName>
    </submittedName>
</protein>
<dbReference type="CDD" id="cd21112">
    <property type="entry name" value="alphaLP-like"/>
    <property type="match status" value="1"/>
</dbReference>
<accession>A0ABS5YWL3</accession>
<dbReference type="Proteomes" id="UP001519654">
    <property type="component" value="Unassembled WGS sequence"/>
</dbReference>
<evidence type="ECO:0000256" key="1">
    <source>
        <dbReference type="ARBA" id="ARBA00007664"/>
    </source>
</evidence>
<name>A0ABS5YWL3_9ACTN</name>
<keyword evidence="4" id="KW-0378">Hydrolase</keyword>
<dbReference type="InterPro" id="IPR009003">
    <property type="entry name" value="Peptidase_S1_PA"/>
</dbReference>
<reference evidence="10 11" key="1">
    <citation type="submission" date="2021-06" db="EMBL/GenBank/DDBJ databases">
        <title>Actinoplanes lichenicola sp. nov., and Actinoplanes ovalisporus sp. nov., isolated from lichen in Thailand.</title>
        <authorList>
            <person name="Saeng-In P."/>
            <person name="Kanchanasin P."/>
            <person name="Yuki M."/>
            <person name="Kudo T."/>
            <person name="Ohkuma M."/>
            <person name="Phongsopitanun W."/>
            <person name="Tanasupawat S."/>
        </authorList>
    </citation>
    <scope>NUCLEOTIDE SEQUENCE [LARGE SCALE GENOMIC DNA]</scope>
    <source>
        <strain evidence="10 11">NBRC 110975</strain>
    </source>
</reference>
<sequence>MRRRNLTGRVVMTAGLLIAGTALVPAPANAAAAVGVMSAVGAVSVADRLGDTRTGGAYIDSAGRAVVTVTDAAAAESVRAAGGTAQLVKYSTAQLKSVTTALGAEARIPGTSWGVDPSTNKVSVEIDSTVTGTRLAQMESVTKRYGDAVQVDRIGGKIDKAELFTSGGQGIQGPGTKCSLGFNVRTPPGKRYFLTAGHCSPSSWDKAADGTFLGQVVYRVWPRKDFALVEYQNSNVTAYGTVWVNGTQKQIDSSRNAIDGESVSRVGTISTDLVGQVLLTSTTVNYSSGGYVEGVIKTSNCARHGDSGGALFHGTVALGITSGGNYLDAGCSDAVSDRRSYYQPVQEVLNALGQSVY</sequence>
<dbReference type="SUPFAM" id="SSF50494">
    <property type="entry name" value="Trypsin-like serine proteases"/>
    <property type="match status" value="1"/>
</dbReference>
<evidence type="ECO:0000256" key="8">
    <source>
        <dbReference type="SAM" id="SignalP"/>
    </source>
</evidence>
<keyword evidence="2" id="KW-0645">Protease</keyword>
<dbReference type="EMBL" id="JAHKKG010000008">
    <property type="protein sequence ID" value="MBU2667099.1"/>
    <property type="molecule type" value="Genomic_DNA"/>
</dbReference>
<evidence type="ECO:0000256" key="5">
    <source>
        <dbReference type="ARBA" id="ARBA00022825"/>
    </source>
</evidence>
<keyword evidence="6" id="KW-0865">Zymogen</keyword>
<dbReference type="PRINTS" id="PR00861">
    <property type="entry name" value="ALYTICPTASE"/>
</dbReference>
<evidence type="ECO:0000256" key="7">
    <source>
        <dbReference type="ARBA" id="ARBA00023157"/>
    </source>
</evidence>
<keyword evidence="3 8" id="KW-0732">Signal</keyword>
<evidence type="ECO:0000256" key="3">
    <source>
        <dbReference type="ARBA" id="ARBA00022729"/>
    </source>
</evidence>
<dbReference type="PIRSF" id="PIRSF001134">
    <property type="entry name" value="Streptogrisin"/>
    <property type="match status" value="1"/>
</dbReference>
<evidence type="ECO:0000313" key="11">
    <source>
        <dbReference type="Proteomes" id="UP001519654"/>
    </source>
</evidence>
<evidence type="ECO:0000256" key="6">
    <source>
        <dbReference type="ARBA" id="ARBA00023145"/>
    </source>
</evidence>
<evidence type="ECO:0000313" key="10">
    <source>
        <dbReference type="EMBL" id="MBU2667099.1"/>
    </source>
</evidence>
<feature type="chain" id="PRO_5046386352" evidence="8">
    <location>
        <begin position="31"/>
        <end position="357"/>
    </location>
</feature>
<keyword evidence="5" id="KW-0720">Serine protease</keyword>
<evidence type="ECO:0000256" key="2">
    <source>
        <dbReference type="ARBA" id="ARBA00022670"/>
    </source>
</evidence>
<dbReference type="InterPro" id="IPR043504">
    <property type="entry name" value="Peptidase_S1_PA_chymotrypsin"/>
</dbReference>
<evidence type="ECO:0000259" key="9">
    <source>
        <dbReference type="Pfam" id="PF02983"/>
    </source>
</evidence>
<feature type="signal peptide" evidence="8">
    <location>
        <begin position="1"/>
        <end position="30"/>
    </location>
</feature>
<comment type="caution">
    <text evidence="10">The sequence shown here is derived from an EMBL/GenBank/DDBJ whole genome shotgun (WGS) entry which is preliminary data.</text>
</comment>